<dbReference type="InterPro" id="IPR036412">
    <property type="entry name" value="HAD-like_sf"/>
</dbReference>
<organism evidence="3">
    <name type="scientific">Hydatigena taeniaeformis</name>
    <name type="common">Feline tapeworm</name>
    <name type="synonym">Taenia taeniaeformis</name>
    <dbReference type="NCBI Taxonomy" id="6205"/>
    <lineage>
        <taxon>Eukaryota</taxon>
        <taxon>Metazoa</taxon>
        <taxon>Spiralia</taxon>
        <taxon>Lophotrochozoa</taxon>
        <taxon>Platyhelminthes</taxon>
        <taxon>Cestoda</taxon>
        <taxon>Eucestoda</taxon>
        <taxon>Cyclophyllidea</taxon>
        <taxon>Taeniidae</taxon>
        <taxon>Hydatigera</taxon>
    </lineage>
</organism>
<gene>
    <name evidence="1" type="ORF">TTAC_LOCUS9119</name>
</gene>
<reference evidence="1 2" key="2">
    <citation type="submission" date="2018-11" db="EMBL/GenBank/DDBJ databases">
        <authorList>
            <consortium name="Pathogen Informatics"/>
        </authorList>
    </citation>
    <scope>NUCLEOTIDE SEQUENCE [LARGE SCALE GENOMIC DNA]</scope>
</reference>
<name>A0A0R3X6J8_HYDTA</name>
<reference evidence="3" key="1">
    <citation type="submission" date="2017-02" db="UniProtKB">
        <authorList>
            <consortium name="WormBaseParasite"/>
        </authorList>
    </citation>
    <scope>IDENTIFICATION</scope>
</reference>
<proteinExistence type="predicted"/>
<evidence type="ECO:0000313" key="3">
    <source>
        <dbReference type="WBParaSite" id="TTAC_0000913401-mRNA-1"/>
    </source>
</evidence>
<dbReference type="WBParaSite" id="TTAC_0000913401-mRNA-1">
    <property type="protein sequence ID" value="TTAC_0000913401-mRNA-1"/>
    <property type="gene ID" value="TTAC_0000913401"/>
</dbReference>
<evidence type="ECO:0000313" key="1">
    <source>
        <dbReference type="EMBL" id="VDM33841.1"/>
    </source>
</evidence>
<sequence>MFSLAAHTDVRAFPRFFKQFIKRCVFTKKQVLRDISFRDANFGIAFDVDGVFTRGPLVLPDALRASEMLHEENGNWRIPVLFLTNAANILPSEIVTPNSALKIYSVFDKHVAVCGHGSLKAVAKSIGFKKISTIEDISANFPWLDACRPKEVLYSDALKRADFSKIEAKSPPPQLPIFVCGSDLVWASNAPSPRIAMGSFLCCLDTLYENLTGRRITYTGLLGKPNPLAYIFALSQLNAIAAKRFGATQPLKRIYCIGDNPEVDIYGANLFNLYLQTISDETWSPLFELISTLVQEEHPCLFSGPSTNKCDRPELLIEKAIKWSQLTRRSKTMLETLRELVIEKPKRSPPCTMEPILVTSGVYQETEGVPDEWKGLHHVLQDFSDLSHLYEPRFVSPNVAEAVASILSLECALGSSEATSIPASANGDLN</sequence>
<evidence type="ECO:0000313" key="2">
    <source>
        <dbReference type="Proteomes" id="UP000274429"/>
    </source>
</evidence>
<dbReference type="EMBL" id="UYWX01020685">
    <property type="protein sequence ID" value="VDM33841.1"/>
    <property type="molecule type" value="Genomic_DNA"/>
</dbReference>
<dbReference type="Gene3D" id="3.40.50.1000">
    <property type="entry name" value="HAD superfamily/HAD-like"/>
    <property type="match status" value="3"/>
</dbReference>
<dbReference type="InterPro" id="IPR023214">
    <property type="entry name" value="HAD_sf"/>
</dbReference>
<dbReference type="STRING" id="6205.A0A0R3X6J8"/>
<accession>A0A0R3X6J8</accession>
<dbReference type="AlphaFoldDB" id="A0A0R3X6J8"/>
<protein>
    <submittedName>
        <fullName evidence="3">Cat eye syndrome critical region protein 5</fullName>
    </submittedName>
</protein>
<dbReference type="Proteomes" id="UP000274429">
    <property type="component" value="Unassembled WGS sequence"/>
</dbReference>
<dbReference type="SUPFAM" id="SSF56784">
    <property type="entry name" value="HAD-like"/>
    <property type="match status" value="1"/>
</dbReference>
<keyword evidence="2" id="KW-1185">Reference proteome</keyword>
<dbReference type="OrthoDB" id="10251048at2759"/>
<dbReference type="Pfam" id="PF13242">
    <property type="entry name" value="Hydrolase_like"/>
    <property type="match status" value="1"/>
</dbReference>